<comment type="caution">
    <text evidence="12">The sequence shown here is derived from an EMBL/GenBank/DDBJ whole genome shotgun (WGS) entry which is preliminary data.</text>
</comment>
<dbReference type="Pfam" id="PF00005">
    <property type="entry name" value="ABC_tran"/>
    <property type="match status" value="2"/>
</dbReference>
<evidence type="ECO:0000256" key="4">
    <source>
        <dbReference type="ARBA" id="ARBA00022741"/>
    </source>
</evidence>
<organism evidence="12 13">
    <name type="scientific">Aspergillus steynii IBT 23096</name>
    <dbReference type="NCBI Taxonomy" id="1392250"/>
    <lineage>
        <taxon>Eukaryota</taxon>
        <taxon>Fungi</taxon>
        <taxon>Dikarya</taxon>
        <taxon>Ascomycota</taxon>
        <taxon>Pezizomycotina</taxon>
        <taxon>Eurotiomycetes</taxon>
        <taxon>Eurotiomycetidae</taxon>
        <taxon>Eurotiales</taxon>
        <taxon>Aspergillaceae</taxon>
        <taxon>Aspergillus</taxon>
        <taxon>Aspergillus subgen. Circumdati</taxon>
    </lineage>
</organism>
<dbReference type="InterPro" id="IPR027417">
    <property type="entry name" value="P-loop_NTPase"/>
</dbReference>
<dbReference type="STRING" id="1392250.A0A2I2GM71"/>
<comment type="similarity">
    <text evidence="2">Belongs to the ABC transporter superfamily. ABCB family. Multidrug resistance exporter (TC 3.A.1.201) subfamily.</text>
</comment>
<dbReference type="GO" id="GO:0016020">
    <property type="term" value="C:membrane"/>
    <property type="evidence" value="ECO:0007669"/>
    <property type="project" value="UniProtKB-SubCell"/>
</dbReference>
<evidence type="ECO:0000256" key="2">
    <source>
        <dbReference type="ARBA" id="ARBA00007577"/>
    </source>
</evidence>
<dbReference type="PANTHER" id="PTHR43394">
    <property type="entry name" value="ATP-DEPENDENT PERMEASE MDL1, MITOCHONDRIAL"/>
    <property type="match status" value="1"/>
</dbReference>
<comment type="subcellular location">
    <subcellularLocation>
        <location evidence="1">Cell membrane</location>
        <topology evidence="1">Multi-pass membrane protein</topology>
    </subcellularLocation>
</comment>
<dbReference type="GO" id="GO:0140359">
    <property type="term" value="F:ABC-type transporter activity"/>
    <property type="evidence" value="ECO:0007669"/>
    <property type="project" value="InterPro"/>
</dbReference>
<proteinExistence type="inferred from homology"/>
<evidence type="ECO:0000313" key="13">
    <source>
        <dbReference type="Proteomes" id="UP000234275"/>
    </source>
</evidence>
<evidence type="ECO:0000256" key="3">
    <source>
        <dbReference type="ARBA" id="ARBA00022692"/>
    </source>
</evidence>
<evidence type="ECO:0000256" key="5">
    <source>
        <dbReference type="ARBA" id="ARBA00022840"/>
    </source>
</evidence>
<keyword evidence="3 9" id="KW-0812">Transmembrane</keyword>
<dbReference type="SUPFAM" id="SSF90123">
    <property type="entry name" value="ABC transporter transmembrane region"/>
    <property type="match status" value="2"/>
</dbReference>
<dbReference type="OrthoDB" id="6500128at2759"/>
<dbReference type="PANTHER" id="PTHR43394:SF27">
    <property type="entry name" value="ATP-DEPENDENT TRANSLOCASE ABCB1-LIKE"/>
    <property type="match status" value="1"/>
</dbReference>
<keyword evidence="13" id="KW-1185">Reference proteome</keyword>
<dbReference type="Proteomes" id="UP000234275">
    <property type="component" value="Unassembled WGS sequence"/>
</dbReference>
<dbReference type="CDD" id="cd18578">
    <property type="entry name" value="ABC_6TM_Pgp_ABCB1_D2_like"/>
    <property type="match status" value="1"/>
</dbReference>
<evidence type="ECO:0000256" key="7">
    <source>
        <dbReference type="ARBA" id="ARBA00023136"/>
    </source>
</evidence>
<feature type="transmembrane region" description="Helical" evidence="9">
    <location>
        <begin position="88"/>
        <end position="114"/>
    </location>
</feature>
<keyword evidence="5" id="KW-0067">ATP-binding</keyword>
<evidence type="ECO:0000256" key="9">
    <source>
        <dbReference type="SAM" id="Phobius"/>
    </source>
</evidence>
<keyword evidence="4" id="KW-0547">Nucleotide-binding</keyword>
<sequence>MSAESEKRPVEESPKEESNAFRSYLRIFHYGSTKEHALQLIGMACALGSGVGIAMVNLVFGQFITLIVNYVTGASSPEAFRSRAGTLGLAFFIIGIGRFFLTYAYSTLFTFAAYRVSRNIRHVYLRAGLSQEVGHFDGGTAGSIAMQAISNGRLIQAGISEKLGLVVQGLAAFISAFVLAFVTQWKLTLISCCIAPAMLLVMGIASTIEASIETGVLKFQAQAGSFAESILSSARTIHAFGLRTRLVEDFDKFLQETRRLGNKKSPLFGLLFSSEYCIVYAGFGLCFWQGIKMLARKEVDEPGDVFIVLMSVIVAASSLTAIAPYLIDFTRAAASASELFRLIDRESLINPFDESGDKPSQVTGNVDFKNVSFSYPTRPGVIVLNDFSLHIPAGKVTALVGASGSGKSTIIGLLERWYNPVSGTVTLDGNPIHNLNLQWLRQQVRLVQQEPVLFAGTVYDNIVNGLVGTRWEHDSREDKLARVQDAAKIAFAHEFITGLPNGYDTVIGERGGLLSGGQKQRVAIARSVVSEPRILLLDEATSALDPHAEEVVQEALDNASHGRTTITIAHKLATIRNADNIVVMERGRILEQGTHSSLLNSNGAYSRLVKAQDLSATAEQNADDEVSDSSGETPEETPAALRKSATQYSISTKERLDQQLGRDNFDNWKPLGLIHTVLRIIRSTPEIKWTYLVLMLGCLAAAASYPGQAILMSRFIEVFRFTGAKMQEKGSFFALMFFVLGLGSFVVYFVVGWSSNIVAQTINHKYRRQIVNDMLKQDLQFFDRPENTTGALTSRADSYPQAVFELMGFTIALMVIATISVLACSILSLVYGWRLGVVVVSRISKHFTASASIASEAVNSIRTVSSLAIEQIVLDRYTHELDEAIASSTLPLLIIMAPFAFTQSVEYSVLALGFWYGCRLVSFGDLGMVNFFVAFLGVFFSGQQASVLFGFSSSMTKATSAANYIFWLEELQPTIRETAENHDVGPKDFSSLALERLQFAYPLRPHARILRGIDLHIEKGQFVAFVGASGCGKSTMIGILERFYDPVTGHLKVDGKALDEMNPWLFRNDVSLVQQEPTLYPGTIRENISMGKASEGSGPVSEAEIESACRAANAWDFISSLPSGLSTPCGHNGTQLSGGQRQRIAIARALLRNPRLLLLDEATSALDTQSERIVQKALNEAAAEGDRITIAVAHRLSTIRHADIICVFDGGRIVELGTHEQLLARGNIYKKMCESQNLAT</sequence>
<dbReference type="PROSITE" id="PS50929">
    <property type="entry name" value="ABC_TM1F"/>
    <property type="match status" value="2"/>
</dbReference>
<name>A0A2I2GM71_9EURO</name>
<feature type="transmembrane region" description="Helical" evidence="9">
    <location>
        <begin position="267"/>
        <end position="291"/>
    </location>
</feature>
<dbReference type="SUPFAM" id="SSF52540">
    <property type="entry name" value="P-loop containing nucleoside triphosphate hydrolases"/>
    <property type="match status" value="2"/>
</dbReference>
<dbReference type="InterPro" id="IPR017871">
    <property type="entry name" value="ABC_transporter-like_CS"/>
</dbReference>
<dbReference type="AlphaFoldDB" id="A0A2I2GM71"/>
<feature type="region of interest" description="Disordered" evidence="8">
    <location>
        <begin position="616"/>
        <end position="648"/>
    </location>
</feature>
<feature type="transmembrane region" description="Helical" evidence="9">
    <location>
        <begin position="40"/>
        <end position="68"/>
    </location>
</feature>
<feature type="transmembrane region" description="Helical" evidence="9">
    <location>
        <begin position="892"/>
        <end position="916"/>
    </location>
</feature>
<dbReference type="Gene3D" id="1.20.1560.10">
    <property type="entry name" value="ABC transporter type 1, transmembrane domain"/>
    <property type="match status" value="1"/>
</dbReference>
<keyword evidence="7 9" id="KW-0472">Membrane</keyword>
<evidence type="ECO:0000256" key="6">
    <source>
        <dbReference type="ARBA" id="ARBA00022989"/>
    </source>
</evidence>
<dbReference type="GO" id="GO:0012505">
    <property type="term" value="C:endomembrane system"/>
    <property type="evidence" value="ECO:0007669"/>
    <property type="project" value="UniProtKB-SubCell"/>
</dbReference>
<dbReference type="EMBL" id="MSFO01000001">
    <property type="protein sequence ID" value="PLB53982.1"/>
    <property type="molecule type" value="Genomic_DNA"/>
</dbReference>
<accession>A0A2I2GM71</accession>
<feature type="transmembrane region" description="Helical" evidence="9">
    <location>
        <begin position="803"/>
        <end position="831"/>
    </location>
</feature>
<protein>
    <submittedName>
        <fullName evidence="12">ABC transporter</fullName>
    </submittedName>
</protein>
<dbReference type="InterPro" id="IPR003439">
    <property type="entry name" value="ABC_transporter-like_ATP-bd"/>
</dbReference>
<dbReference type="FunFam" id="3.40.50.300:FF:000913">
    <property type="entry name" value="ABC multidrug transporter SitT"/>
    <property type="match status" value="1"/>
</dbReference>
<evidence type="ECO:0000259" key="10">
    <source>
        <dbReference type="PROSITE" id="PS50893"/>
    </source>
</evidence>
<feature type="transmembrane region" description="Helical" evidence="9">
    <location>
        <begin position="163"/>
        <end position="182"/>
    </location>
</feature>
<feature type="domain" description="ABC transporter" evidence="10">
    <location>
        <begin position="992"/>
        <end position="1235"/>
    </location>
</feature>
<evidence type="ECO:0000256" key="8">
    <source>
        <dbReference type="SAM" id="MobiDB-lite"/>
    </source>
</evidence>
<dbReference type="FunFam" id="3.40.50.300:FF:001530">
    <property type="entry name" value="ABC multidrug transporter (Eurofung)"/>
    <property type="match status" value="1"/>
</dbReference>
<dbReference type="VEuPathDB" id="FungiDB:P170DRAFT_451885"/>
<dbReference type="InterPro" id="IPR011527">
    <property type="entry name" value="ABC1_TM_dom"/>
</dbReference>
<dbReference type="GO" id="GO:0005524">
    <property type="term" value="F:ATP binding"/>
    <property type="evidence" value="ECO:0007669"/>
    <property type="project" value="UniProtKB-KW"/>
</dbReference>
<feature type="domain" description="ABC transporter" evidence="10">
    <location>
        <begin position="366"/>
        <end position="611"/>
    </location>
</feature>
<dbReference type="Pfam" id="PF00664">
    <property type="entry name" value="ABC_membrane"/>
    <property type="match status" value="3"/>
</dbReference>
<feature type="transmembrane region" description="Helical" evidence="9">
    <location>
        <begin position="928"/>
        <end position="951"/>
    </location>
</feature>
<evidence type="ECO:0000256" key="1">
    <source>
        <dbReference type="ARBA" id="ARBA00004651"/>
    </source>
</evidence>
<dbReference type="InterPro" id="IPR036640">
    <property type="entry name" value="ABC1_TM_sf"/>
</dbReference>
<dbReference type="InterPro" id="IPR039421">
    <property type="entry name" value="Type_1_exporter"/>
</dbReference>
<feature type="domain" description="ABC transmembrane type-1" evidence="11">
    <location>
        <begin position="692"/>
        <end position="957"/>
    </location>
</feature>
<dbReference type="SMART" id="SM00382">
    <property type="entry name" value="AAA"/>
    <property type="match status" value="2"/>
</dbReference>
<dbReference type="PROSITE" id="PS50893">
    <property type="entry name" value="ABC_TRANSPORTER_2"/>
    <property type="match status" value="2"/>
</dbReference>
<dbReference type="PROSITE" id="PS00211">
    <property type="entry name" value="ABC_TRANSPORTER_1"/>
    <property type="match status" value="2"/>
</dbReference>
<keyword evidence="6 9" id="KW-1133">Transmembrane helix</keyword>
<dbReference type="CDD" id="cd03249">
    <property type="entry name" value="ABC_MTABC3_MDL1_MDL2"/>
    <property type="match status" value="1"/>
</dbReference>
<dbReference type="GO" id="GO:0016887">
    <property type="term" value="F:ATP hydrolysis activity"/>
    <property type="evidence" value="ECO:0007669"/>
    <property type="project" value="InterPro"/>
</dbReference>
<dbReference type="RefSeq" id="XP_024709284.1">
    <property type="nucleotide sequence ID" value="XM_024851232.1"/>
</dbReference>
<dbReference type="InterPro" id="IPR003593">
    <property type="entry name" value="AAA+_ATPase"/>
</dbReference>
<dbReference type="Gene3D" id="3.40.50.300">
    <property type="entry name" value="P-loop containing nucleotide triphosphate hydrolases"/>
    <property type="match status" value="2"/>
</dbReference>
<gene>
    <name evidence="12" type="ORF">P170DRAFT_451885</name>
</gene>
<evidence type="ECO:0000259" key="11">
    <source>
        <dbReference type="PROSITE" id="PS50929"/>
    </source>
</evidence>
<feature type="transmembrane region" description="Helical" evidence="9">
    <location>
        <begin position="306"/>
        <end position="327"/>
    </location>
</feature>
<feature type="transmembrane region" description="Helical" evidence="9">
    <location>
        <begin position="188"/>
        <end position="208"/>
    </location>
</feature>
<evidence type="ECO:0000313" key="12">
    <source>
        <dbReference type="EMBL" id="PLB53982.1"/>
    </source>
</evidence>
<feature type="transmembrane region" description="Helical" evidence="9">
    <location>
        <begin position="689"/>
        <end position="712"/>
    </location>
</feature>
<dbReference type="GeneID" id="36558931"/>
<reference evidence="12 13" key="1">
    <citation type="submission" date="2016-12" db="EMBL/GenBank/DDBJ databases">
        <title>The genomes of Aspergillus section Nigri reveals drivers in fungal speciation.</title>
        <authorList>
            <consortium name="DOE Joint Genome Institute"/>
            <person name="Vesth T.C."/>
            <person name="Nybo J."/>
            <person name="Theobald S."/>
            <person name="Brandl J."/>
            <person name="Frisvad J.C."/>
            <person name="Nielsen K.F."/>
            <person name="Lyhne E.K."/>
            <person name="Kogle M.E."/>
            <person name="Kuo A."/>
            <person name="Riley R."/>
            <person name="Clum A."/>
            <person name="Nolan M."/>
            <person name="Lipzen A."/>
            <person name="Salamov A."/>
            <person name="Henrissat B."/>
            <person name="Wiebenga A."/>
            <person name="De Vries R.P."/>
            <person name="Grigoriev I.V."/>
            <person name="Mortensen U.H."/>
            <person name="Andersen M.R."/>
            <person name="Baker S.E."/>
        </authorList>
    </citation>
    <scope>NUCLEOTIDE SEQUENCE [LARGE SCALE GENOMIC DNA]</scope>
    <source>
        <strain evidence="12 13">IBT 23096</strain>
    </source>
</reference>
<feature type="domain" description="ABC transmembrane type-1" evidence="11">
    <location>
        <begin position="40"/>
        <end position="331"/>
    </location>
</feature>
<dbReference type="CDD" id="cd18577">
    <property type="entry name" value="ABC_6TM_Pgp_ABCB1_D1_like"/>
    <property type="match status" value="1"/>
</dbReference>
<feature type="transmembrane region" description="Helical" evidence="9">
    <location>
        <begin position="732"/>
        <end position="759"/>
    </location>
</feature>